<sequence>MKFWARIFAAGFASAALISAAQFGVVYGLGALRLNRDFAEADGDWNIQLTWIAWFILTAVVGGGAYAAGLSRLLTKRLSVGIGVRLVAASAAGLGAGVASLPLTVYPAIDAKLGLPVNPAITVAFTVCAALAVGIGMSAIIAGNAPMTTNVAYFTFSIWVLAVVSISEIPPLFGRLYLEQPRLGVLDISTLEPIPRASFSMPVLAAAVGILVAIVGRARRQPRILIALSGTAGPLLAGLAYLLSGPGPQKLTGQADGYLGAMIAVVVGLTLSTIIALLPRSSRERQVYPTARSDEFL</sequence>
<accession>A0A8J3Q6R0</accession>
<protein>
    <submittedName>
        <fullName evidence="2">Uncharacterized protein</fullName>
    </submittedName>
</protein>
<feature type="transmembrane region" description="Helical" evidence="1">
    <location>
        <begin position="258"/>
        <end position="278"/>
    </location>
</feature>
<feature type="transmembrane region" description="Helical" evidence="1">
    <location>
        <begin position="153"/>
        <end position="173"/>
    </location>
</feature>
<gene>
    <name evidence="2" type="ORF">Rhe02_23930</name>
</gene>
<keyword evidence="3" id="KW-1185">Reference proteome</keyword>
<keyword evidence="1" id="KW-0472">Membrane</keyword>
<name>A0A8J3Q6R0_9ACTN</name>
<evidence type="ECO:0000313" key="3">
    <source>
        <dbReference type="Proteomes" id="UP000612899"/>
    </source>
</evidence>
<feature type="transmembrane region" description="Helical" evidence="1">
    <location>
        <begin position="224"/>
        <end position="243"/>
    </location>
</feature>
<feature type="transmembrane region" description="Helical" evidence="1">
    <location>
        <begin position="52"/>
        <end position="74"/>
    </location>
</feature>
<reference evidence="2" key="1">
    <citation type="submission" date="2021-01" db="EMBL/GenBank/DDBJ databases">
        <title>Whole genome shotgun sequence of Rhizocola hellebori NBRC 109834.</title>
        <authorList>
            <person name="Komaki H."/>
            <person name="Tamura T."/>
        </authorList>
    </citation>
    <scope>NUCLEOTIDE SEQUENCE</scope>
    <source>
        <strain evidence="2">NBRC 109834</strain>
    </source>
</reference>
<proteinExistence type="predicted"/>
<keyword evidence="1" id="KW-1133">Transmembrane helix</keyword>
<dbReference type="RefSeq" id="WP_203908212.1">
    <property type="nucleotide sequence ID" value="NZ_BONY01000012.1"/>
</dbReference>
<dbReference type="Proteomes" id="UP000612899">
    <property type="component" value="Unassembled WGS sequence"/>
</dbReference>
<evidence type="ECO:0000313" key="2">
    <source>
        <dbReference type="EMBL" id="GIH04326.1"/>
    </source>
</evidence>
<dbReference type="EMBL" id="BONY01000012">
    <property type="protein sequence ID" value="GIH04326.1"/>
    <property type="molecule type" value="Genomic_DNA"/>
</dbReference>
<evidence type="ECO:0000256" key="1">
    <source>
        <dbReference type="SAM" id="Phobius"/>
    </source>
</evidence>
<feature type="transmembrane region" description="Helical" evidence="1">
    <location>
        <begin position="193"/>
        <end position="215"/>
    </location>
</feature>
<comment type="caution">
    <text evidence="2">The sequence shown here is derived from an EMBL/GenBank/DDBJ whole genome shotgun (WGS) entry which is preliminary data.</text>
</comment>
<feature type="transmembrane region" description="Helical" evidence="1">
    <location>
        <begin position="121"/>
        <end position="141"/>
    </location>
</feature>
<dbReference type="AlphaFoldDB" id="A0A8J3Q6R0"/>
<feature type="transmembrane region" description="Helical" evidence="1">
    <location>
        <begin position="86"/>
        <end position="109"/>
    </location>
</feature>
<organism evidence="2 3">
    <name type="scientific">Rhizocola hellebori</name>
    <dbReference type="NCBI Taxonomy" id="1392758"/>
    <lineage>
        <taxon>Bacteria</taxon>
        <taxon>Bacillati</taxon>
        <taxon>Actinomycetota</taxon>
        <taxon>Actinomycetes</taxon>
        <taxon>Micromonosporales</taxon>
        <taxon>Micromonosporaceae</taxon>
        <taxon>Rhizocola</taxon>
    </lineage>
</organism>
<keyword evidence="1" id="KW-0812">Transmembrane</keyword>